<name>A0AAV7IX35_COTGL</name>
<comment type="caution">
    <text evidence="1">The sequence shown here is derived from an EMBL/GenBank/DDBJ whole genome shotgun (WGS) entry which is preliminary data.</text>
</comment>
<evidence type="ECO:0000313" key="2">
    <source>
        <dbReference type="Proteomes" id="UP000826195"/>
    </source>
</evidence>
<protein>
    <submittedName>
        <fullName evidence="1">Uncharacterized protein</fullName>
    </submittedName>
</protein>
<dbReference type="Proteomes" id="UP000826195">
    <property type="component" value="Unassembled WGS sequence"/>
</dbReference>
<proteinExistence type="predicted"/>
<accession>A0AAV7IX35</accession>
<dbReference type="AlphaFoldDB" id="A0AAV7IX35"/>
<evidence type="ECO:0000313" key="1">
    <source>
        <dbReference type="EMBL" id="KAH0558277.1"/>
    </source>
</evidence>
<keyword evidence="2" id="KW-1185">Reference proteome</keyword>
<sequence length="86" mass="9536">MKHIEPELEPVGLLFSWHDPRKALATPSVLLLMTRLYIHTLKLPLNTTYTGDECEGKFGESPELECRSTALGSGARRSIAEHTSVS</sequence>
<organism evidence="1 2">
    <name type="scientific">Cotesia glomerata</name>
    <name type="common">Lepidopteran parasitic wasp</name>
    <name type="synonym">Apanteles glomeratus</name>
    <dbReference type="NCBI Taxonomy" id="32391"/>
    <lineage>
        <taxon>Eukaryota</taxon>
        <taxon>Metazoa</taxon>
        <taxon>Ecdysozoa</taxon>
        <taxon>Arthropoda</taxon>
        <taxon>Hexapoda</taxon>
        <taxon>Insecta</taxon>
        <taxon>Pterygota</taxon>
        <taxon>Neoptera</taxon>
        <taxon>Endopterygota</taxon>
        <taxon>Hymenoptera</taxon>
        <taxon>Apocrita</taxon>
        <taxon>Ichneumonoidea</taxon>
        <taxon>Braconidae</taxon>
        <taxon>Microgastrinae</taxon>
        <taxon>Cotesia</taxon>
    </lineage>
</organism>
<reference evidence="1 2" key="1">
    <citation type="journal article" date="2021" name="J. Hered.">
        <title>A chromosome-level genome assembly of the parasitoid wasp, Cotesia glomerata (Hymenoptera: Braconidae).</title>
        <authorList>
            <person name="Pinto B.J."/>
            <person name="Weis J.J."/>
            <person name="Gamble T."/>
            <person name="Ode P.J."/>
            <person name="Paul R."/>
            <person name="Zaspel J.M."/>
        </authorList>
    </citation>
    <scope>NUCLEOTIDE SEQUENCE [LARGE SCALE GENOMIC DNA]</scope>
    <source>
        <strain evidence="1">CgM1</strain>
    </source>
</reference>
<gene>
    <name evidence="1" type="ORF">KQX54_015377</name>
</gene>
<dbReference type="EMBL" id="JAHXZJ010000747">
    <property type="protein sequence ID" value="KAH0558277.1"/>
    <property type="molecule type" value="Genomic_DNA"/>
</dbReference>